<dbReference type="Proteomes" id="UP001219525">
    <property type="component" value="Unassembled WGS sequence"/>
</dbReference>
<proteinExistence type="predicted"/>
<reference evidence="1" key="1">
    <citation type="submission" date="2023-03" db="EMBL/GenBank/DDBJ databases">
        <title>Massive genome expansion in bonnet fungi (Mycena s.s.) driven by repeated elements and novel gene families across ecological guilds.</title>
        <authorList>
            <consortium name="Lawrence Berkeley National Laboratory"/>
            <person name="Harder C.B."/>
            <person name="Miyauchi S."/>
            <person name="Viragh M."/>
            <person name="Kuo A."/>
            <person name="Thoen E."/>
            <person name="Andreopoulos B."/>
            <person name="Lu D."/>
            <person name="Skrede I."/>
            <person name="Drula E."/>
            <person name="Henrissat B."/>
            <person name="Morin E."/>
            <person name="Kohler A."/>
            <person name="Barry K."/>
            <person name="LaButti K."/>
            <person name="Morin E."/>
            <person name="Salamov A."/>
            <person name="Lipzen A."/>
            <person name="Mereny Z."/>
            <person name="Hegedus B."/>
            <person name="Baldrian P."/>
            <person name="Stursova M."/>
            <person name="Weitz H."/>
            <person name="Taylor A."/>
            <person name="Grigoriev I.V."/>
            <person name="Nagy L.G."/>
            <person name="Martin F."/>
            <person name="Kauserud H."/>
        </authorList>
    </citation>
    <scope>NUCLEOTIDE SEQUENCE</scope>
    <source>
        <strain evidence="1">9144</strain>
    </source>
</reference>
<accession>A0AAD7E3L1</accession>
<gene>
    <name evidence="1" type="ORF">GGX14DRAFT_347331</name>
</gene>
<evidence type="ECO:0000313" key="1">
    <source>
        <dbReference type="EMBL" id="KAJ7226905.1"/>
    </source>
</evidence>
<name>A0AAD7E3L1_9AGAR</name>
<keyword evidence="2" id="KW-1185">Reference proteome</keyword>
<sequence length="173" mass="19584">MATGTHDQANAEIILALSKMGIYMERDREKLDTLSPSAQNTRLRKALDRAVDNCCIFQLLFTKEHREMRKLFLSASPEWEGWRETMTAAPFRSLCVFHFVDRPNSFGILLLKQTGIVGTTGVLSSLGIFEAVVNIIKKSNKKDKAEAAYFWATRKGDCIEVDLEDLPDQILGW</sequence>
<dbReference type="AlphaFoldDB" id="A0AAD7E3L1"/>
<dbReference type="EMBL" id="JARJCW010000003">
    <property type="protein sequence ID" value="KAJ7226905.1"/>
    <property type="molecule type" value="Genomic_DNA"/>
</dbReference>
<comment type="caution">
    <text evidence="1">The sequence shown here is derived from an EMBL/GenBank/DDBJ whole genome shotgun (WGS) entry which is preliminary data.</text>
</comment>
<evidence type="ECO:0000313" key="2">
    <source>
        <dbReference type="Proteomes" id="UP001219525"/>
    </source>
</evidence>
<organism evidence="1 2">
    <name type="scientific">Mycena pura</name>
    <dbReference type="NCBI Taxonomy" id="153505"/>
    <lineage>
        <taxon>Eukaryota</taxon>
        <taxon>Fungi</taxon>
        <taxon>Dikarya</taxon>
        <taxon>Basidiomycota</taxon>
        <taxon>Agaricomycotina</taxon>
        <taxon>Agaricomycetes</taxon>
        <taxon>Agaricomycetidae</taxon>
        <taxon>Agaricales</taxon>
        <taxon>Marasmiineae</taxon>
        <taxon>Mycenaceae</taxon>
        <taxon>Mycena</taxon>
    </lineage>
</organism>
<protein>
    <submittedName>
        <fullName evidence="1">Uncharacterized protein</fullName>
    </submittedName>
</protein>